<proteinExistence type="predicted"/>
<evidence type="ECO:0000313" key="2">
    <source>
        <dbReference type="Proteomes" id="UP000690515"/>
    </source>
</evidence>
<accession>A0ABS5Z729</accession>
<keyword evidence="2" id="KW-1185">Reference proteome</keyword>
<organism evidence="1 2">
    <name type="scientific">Zooshikella harenae</name>
    <dbReference type="NCBI Taxonomy" id="2827238"/>
    <lineage>
        <taxon>Bacteria</taxon>
        <taxon>Pseudomonadati</taxon>
        <taxon>Pseudomonadota</taxon>
        <taxon>Gammaproteobacteria</taxon>
        <taxon>Oceanospirillales</taxon>
        <taxon>Zooshikellaceae</taxon>
        <taxon>Zooshikella</taxon>
    </lineage>
</organism>
<protein>
    <submittedName>
        <fullName evidence="1">Uncharacterized protein</fullName>
    </submittedName>
</protein>
<dbReference type="RefSeq" id="WP_215818022.1">
    <property type="nucleotide sequence ID" value="NZ_JAGSOY010000003.1"/>
</dbReference>
<evidence type="ECO:0000313" key="1">
    <source>
        <dbReference type="EMBL" id="MBU2709856.1"/>
    </source>
</evidence>
<dbReference type="EMBL" id="JAGSOY010000003">
    <property type="protein sequence ID" value="MBU2709856.1"/>
    <property type="molecule type" value="Genomic_DNA"/>
</dbReference>
<dbReference type="Proteomes" id="UP000690515">
    <property type="component" value="Unassembled WGS sequence"/>
</dbReference>
<gene>
    <name evidence="1" type="ORF">KCG35_02145</name>
</gene>
<reference evidence="1 2" key="1">
    <citation type="submission" date="2021-04" db="EMBL/GenBank/DDBJ databases">
        <authorList>
            <person name="Pira H."/>
            <person name="Risdian C."/>
            <person name="Wink J."/>
        </authorList>
    </citation>
    <scope>NUCLEOTIDE SEQUENCE [LARGE SCALE GENOMIC DNA]</scope>
    <source>
        <strain evidence="1 2">WH53</strain>
    </source>
</reference>
<sequence>MEFCVLSKDNILILEDISCSDTAEIITSLFKQGFILAPVLIEANNAEDARRSFINRFTWEELANALKNNKLLRG</sequence>
<comment type="caution">
    <text evidence="1">The sequence shown here is derived from an EMBL/GenBank/DDBJ whole genome shotgun (WGS) entry which is preliminary data.</text>
</comment>
<name>A0ABS5Z729_9GAMM</name>